<evidence type="ECO:0000313" key="12">
    <source>
        <dbReference type="Proteomes" id="UP001221302"/>
    </source>
</evidence>
<dbReference type="CDD" id="cd00553">
    <property type="entry name" value="NAD_synthase"/>
    <property type="match status" value="1"/>
</dbReference>
<evidence type="ECO:0000256" key="7">
    <source>
        <dbReference type="HAMAP-Rule" id="MF_02090"/>
    </source>
</evidence>
<dbReference type="InterPro" id="IPR022310">
    <property type="entry name" value="NAD/GMP_synthase"/>
</dbReference>
<comment type="caution">
    <text evidence="11">The sequence shown here is derived from an EMBL/GenBank/DDBJ whole genome shotgun (WGS) entry which is preliminary data.</text>
</comment>
<evidence type="ECO:0000256" key="5">
    <source>
        <dbReference type="ARBA" id="ARBA00022840"/>
    </source>
</evidence>
<feature type="binding site" evidence="7">
    <location>
        <position position="119"/>
    </location>
    <ligand>
        <name>L-glutamine</name>
        <dbReference type="ChEBI" id="CHEBI:58359"/>
    </ligand>
</feature>
<dbReference type="GO" id="GO:0005737">
    <property type="term" value="C:cytoplasm"/>
    <property type="evidence" value="ECO:0007669"/>
    <property type="project" value="InterPro"/>
</dbReference>
<dbReference type="GO" id="GO:0003952">
    <property type="term" value="F:NAD+ synthase (glutamine-hydrolyzing) activity"/>
    <property type="evidence" value="ECO:0007669"/>
    <property type="project" value="UniProtKB-UniRule"/>
</dbReference>
<evidence type="ECO:0000256" key="2">
    <source>
        <dbReference type="ARBA" id="ARBA00007145"/>
    </source>
</evidence>
<dbReference type="PIRSF" id="PIRSF006630">
    <property type="entry name" value="NADS_GAT"/>
    <property type="match status" value="1"/>
</dbReference>
<feature type="binding site" evidence="7">
    <location>
        <position position="186"/>
    </location>
    <ligand>
        <name>L-glutamine</name>
        <dbReference type="ChEBI" id="CHEBI:58359"/>
    </ligand>
</feature>
<dbReference type="PROSITE" id="PS50263">
    <property type="entry name" value="CN_HYDROLASE"/>
    <property type="match status" value="1"/>
</dbReference>
<dbReference type="Gene3D" id="3.40.50.620">
    <property type="entry name" value="HUPs"/>
    <property type="match status" value="1"/>
</dbReference>
<dbReference type="PANTHER" id="PTHR23090">
    <property type="entry name" value="NH 3 /GLUTAMINE-DEPENDENT NAD + SYNTHETASE"/>
    <property type="match status" value="1"/>
</dbReference>
<evidence type="ECO:0000256" key="1">
    <source>
        <dbReference type="ARBA" id="ARBA00005188"/>
    </source>
</evidence>
<organism evidence="11 12">
    <name type="scientific">Stygiobacter electus</name>
    <dbReference type="NCBI Taxonomy" id="3032292"/>
    <lineage>
        <taxon>Bacteria</taxon>
        <taxon>Pseudomonadati</taxon>
        <taxon>Ignavibacteriota</taxon>
        <taxon>Ignavibacteria</taxon>
        <taxon>Ignavibacteriales</taxon>
        <taxon>Melioribacteraceae</taxon>
        <taxon>Stygiobacter</taxon>
    </lineage>
</organism>
<sequence>MKIAICQFNPIIGDIQGNKRKIIEGYKKGIQNKVDLVVFPELFLCGYPPLDLVEKKEFRNALHKAVEEIAYQTNDVGLIFGSITEDEEDNIGTNVYNSAIFCFDGKIKFIQNKTLIPNYDVFDEVRYFESAKSVDVFEFKNERLGISICEDIWNDADYWKHRRYSIDPVKILFDKGATIFINISASPYSYGKRFEKYQMLKKLTTDDKIPLVYACTVGAQTDLIFDGASFCFDNNGRLNLLGKKFEEDFLIFDTNENYPEIQNVESSYEEEVISALILGIKDYANKTGFKKALVGLSGGIDSSLVTYLAVQALGKENVHVVMMPSIYSSKGSIEDSKKLIRNLGISSDEISIQPVVDVALMQLEKSFNNKSEDITEENLQSRVRGLYLMALSNKHGYLLLTTGNKSEIATGYATLYGDMCGALAVIGDVYKTQVYSIANYINRNEEIIPNEIIQKAPSAELRPNQTDQDSLPPYELLDEILKLYLEEQKEKNEISKIIGNEEPVKKVLRLVDLNEFKRKQAAPVLRVSKKAFGYGRRFPIVQGWRK</sequence>
<evidence type="ECO:0000259" key="10">
    <source>
        <dbReference type="PROSITE" id="PS50263"/>
    </source>
</evidence>
<dbReference type="Gene3D" id="3.60.110.10">
    <property type="entry name" value="Carbon-nitrogen hydrolase"/>
    <property type="match status" value="1"/>
</dbReference>
<dbReference type="InterPro" id="IPR014445">
    <property type="entry name" value="Gln-dep_NAD_synthase"/>
</dbReference>
<reference evidence="11" key="1">
    <citation type="submission" date="2023-03" db="EMBL/GenBank/DDBJ databases">
        <title>Stygiobacter electus gen. nov., sp. nov., facultatively anaerobic thermotolerant bacterium of the class Ignavibacteria from a well of Yessentuki mineral water deposit.</title>
        <authorList>
            <person name="Podosokorskaya O.A."/>
            <person name="Elcheninov A.G."/>
            <person name="Petrova N.F."/>
            <person name="Zavarzina D.G."/>
            <person name="Kublanov I.V."/>
            <person name="Merkel A.Y."/>
        </authorList>
    </citation>
    <scope>NUCLEOTIDE SEQUENCE</scope>
    <source>
        <strain evidence="11">09-Me</strain>
    </source>
</reference>
<feature type="binding site" evidence="7">
    <location>
        <position position="407"/>
    </location>
    <ligand>
        <name>deamido-NAD(+)</name>
        <dbReference type="ChEBI" id="CHEBI:58437"/>
        <note>ligand shared between two neighboring subunits</note>
    </ligand>
</feature>
<dbReference type="Proteomes" id="UP001221302">
    <property type="component" value="Unassembled WGS sequence"/>
</dbReference>
<dbReference type="Pfam" id="PF02540">
    <property type="entry name" value="NAD_synthase"/>
    <property type="match status" value="1"/>
</dbReference>
<feature type="active site" description="For glutaminase activity" evidence="7">
    <location>
        <position position="113"/>
    </location>
</feature>
<feature type="domain" description="CN hydrolase" evidence="10">
    <location>
        <begin position="1"/>
        <end position="259"/>
    </location>
</feature>
<dbReference type="NCBIfam" id="TIGR00552">
    <property type="entry name" value="nadE"/>
    <property type="match status" value="1"/>
</dbReference>
<proteinExistence type="inferred from homology"/>
<dbReference type="InterPro" id="IPR036526">
    <property type="entry name" value="C-N_Hydrolase_sf"/>
</dbReference>
<evidence type="ECO:0000256" key="6">
    <source>
        <dbReference type="ARBA" id="ARBA00023027"/>
    </source>
</evidence>
<dbReference type="SUPFAM" id="SSF56317">
    <property type="entry name" value="Carbon-nitrogen hydrolase"/>
    <property type="match status" value="1"/>
</dbReference>
<feature type="binding site" evidence="7">
    <location>
        <position position="402"/>
    </location>
    <ligand>
        <name>ATP</name>
        <dbReference type="ChEBI" id="CHEBI:30616"/>
    </ligand>
</feature>
<dbReference type="EMBL" id="JARGDL010000021">
    <property type="protein sequence ID" value="MDF1612937.1"/>
    <property type="molecule type" value="Genomic_DNA"/>
</dbReference>
<name>A0AAE3P373_9BACT</name>
<dbReference type="GO" id="GO:0005524">
    <property type="term" value="F:ATP binding"/>
    <property type="evidence" value="ECO:0007669"/>
    <property type="project" value="UniProtKB-UniRule"/>
</dbReference>
<dbReference type="GO" id="GO:0009435">
    <property type="term" value="P:NAD+ biosynthetic process"/>
    <property type="evidence" value="ECO:0007669"/>
    <property type="project" value="UniProtKB-UniRule"/>
</dbReference>
<keyword evidence="6 7" id="KW-0520">NAD</keyword>
<evidence type="ECO:0000256" key="3">
    <source>
        <dbReference type="ARBA" id="ARBA00022598"/>
    </source>
</evidence>
<keyword evidence="4 7" id="KW-0547">Nucleotide-binding</keyword>
<evidence type="ECO:0000313" key="11">
    <source>
        <dbReference type="EMBL" id="MDF1612937.1"/>
    </source>
</evidence>
<feature type="binding site" evidence="7">
    <location>
        <position position="378"/>
    </location>
    <ligand>
        <name>deamido-NAD(+)</name>
        <dbReference type="ChEBI" id="CHEBI:58437"/>
        <note>ligand shared between two neighboring subunits</note>
    </ligand>
</feature>
<comment type="caution">
    <text evidence="7">Lacks conserved residue(s) required for the propagation of feature annotation.</text>
</comment>
<protein>
    <recommendedName>
        <fullName evidence="7 8">Glutamine-dependent NAD(+) synthetase</fullName>
        <ecNumber evidence="7 8">6.3.5.1</ecNumber>
    </recommendedName>
    <alternativeName>
        <fullName evidence="7 8">NAD(+) synthase [glutamine-hydrolyzing]</fullName>
    </alternativeName>
</protein>
<comment type="similarity">
    <text evidence="2 7 8">In the C-terminal section; belongs to the NAD synthetase family.</text>
</comment>
<dbReference type="SUPFAM" id="SSF52402">
    <property type="entry name" value="Adenine nucleotide alpha hydrolases-like"/>
    <property type="match status" value="1"/>
</dbReference>
<dbReference type="HAMAP" id="MF_02090">
    <property type="entry name" value="NadE_glutamine_dep"/>
    <property type="match status" value="1"/>
</dbReference>
<comment type="pathway">
    <text evidence="1 7 8">Cofactor biosynthesis; NAD(+) biosynthesis; NAD(+) from deamido-NAD(+) (L-Gln route): step 1/1.</text>
</comment>
<dbReference type="GO" id="GO:0004359">
    <property type="term" value="F:glutaminase activity"/>
    <property type="evidence" value="ECO:0007669"/>
    <property type="project" value="InterPro"/>
</dbReference>
<evidence type="ECO:0000256" key="8">
    <source>
        <dbReference type="PIRNR" id="PIRNR006630"/>
    </source>
</evidence>
<dbReference type="InterPro" id="IPR014729">
    <property type="entry name" value="Rossmann-like_a/b/a_fold"/>
</dbReference>
<comment type="catalytic activity">
    <reaction evidence="7 8">
        <text>deamido-NAD(+) + L-glutamine + ATP + H2O = L-glutamate + AMP + diphosphate + NAD(+) + H(+)</text>
        <dbReference type="Rhea" id="RHEA:24384"/>
        <dbReference type="ChEBI" id="CHEBI:15377"/>
        <dbReference type="ChEBI" id="CHEBI:15378"/>
        <dbReference type="ChEBI" id="CHEBI:29985"/>
        <dbReference type="ChEBI" id="CHEBI:30616"/>
        <dbReference type="ChEBI" id="CHEBI:33019"/>
        <dbReference type="ChEBI" id="CHEBI:57540"/>
        <dbReference type="ChEBI" id="CHEBI:58359"/>
        <dbReference type="ChEBI" id="CHEBI:58437"/>
        <dbReference type="ChEBI" id="CHEBI:456215"/>
        <dbReference type="EC" id="6.3.5.1"/>
    </reaction>
</comment>
<gene>
    <name evidence="7" type="primary">nadE</name>
    <name evidence="11" type="ORF">P0M35_12300</name>
</gene>
<dbReference type="NCBIfam" id="NF010588">
    <property type="entry name" value="PRK13981.1"/>
    <property type="match status" value="1"/>
</dbReference>
<evidence type="ECO:0000256" key="9">
    <source>
        <dbReference type="RuleBase" id="RU003811"/>
    </source>
</evidence>
<dbReference type="AlphaFoldDB" id="A0AAE3P373"/>
<comment type="similarity">
    <text evidence="9">Belongs to the NAD synthetase family.</text>
</comment>
<keyword evidence="12" id="KW-1185">Reference proteome</keyword>
<dbReference type="InterPro" id="IPR003694">
    <property type="entry name" value="NAD_synthase"/>
</dbReference>
<dbReference type="PANTHER" id="PTHR23090:SF9">
    <property type="entry name" value="GLUTAMINE-DEPENDENT NAD(+) SYNTHETASE"/>
    <property type="match status" value="1"/>
</dbReference>
<dbReference type="RefSeq" id="WP_321536707.1">
    <property type="nucleotide sequence ID" value="NZ_JARGDL010000021.1"/>
</dbReference>
<dbReference type="Pfam" id="PF00795">
    <property type="entry name" value="CN_hydrolase"/>
    <property type="match status" value="1"/>
</dbReference>
<feature type="active site" description="Nucleophile; for glutaminase activity" evidence="7">
    <location>
        <position position="149"/>
    </location>
</feature>
<feature type="active site" description="Proton acceptor; for glutaminase activity" evidence="7">
    <location>
        <position position="41"/>
    </location>
</feature>
<feature type="binding site" evidence="7">
    <location>
        <position position="192"/>
    </location>
    <ligand>
        <name>L-glutamine</name>
        <dbReference type="ChEBI" id="CHEBI:58359"/>
    </ligand>
</feature>
<keyword evidence="3 7" id="KW-0436">Ligase</keyword>
<keyword evidence="5 7" id="KW-0067">ATP-binding</keyword>
<dbReference type="InterPro" id="IPR003010">
    <property type="entry name" value="C-N_Hydrolase"/>
</dbReference>
<feature type="binding site" evidence="7">
    <location>
        <begin position="295"/>
        <end position="302"/>
    </location>
    <ligand>
        <name>ATP</name>
        <dbReference type="ChEBI" id="CHEBI:30616"/>
    </ligand>
</feature>
<accession>A0AAE3P373</accession>
<dbReference type="CDD" id="cd07570">
    <property type="entry name" value="GAT_Gln-NAD-synth"/>
    <property type="match status" value="1"/>
</dbReference>
<comment type="function">
    <text evidence="7">Catalyzes the ATP-dependent amidation of deamido-NAD to form NAD. Uses L-glutamine as a nitrogen source.</text>
</comment>
<dbReference type="FunFam" id="3.40.50.620:FF:000106">
    <property type="entry name" value="Glutamine-dependent NAD(+) synthetase"/>
    <property type="match status" value="1"/>
</dbReference>
<evidence type="ECO:0000256" key="4">
    <source>
        <dbReference type="ARBA" id="ARBA00022741"/>
    </source>
</evidence>
<dbReference type="EC" id="6.3.5.1" evidence="7 8"/>
<feature type="binding site" evidence="7">
    <location>
        <position position="517"/>
    </location>
    <ligand>
        <name>deamido-NAD(+)</name>
        <dbReference type="ChEBI" id="CHEBI:58437"/>
        <note>ligand shared between two neighboring subunits</note>
    </ligand>
</feature>
<dbReference type="GO" id="GO:0008795">
    <property type="term" value="F:NAD+ synthase activity"/>
    <property type="evidence" value="ECO:0007669"/>
    <property type="project" value="UniProtKB-UniRule"/>
</dbReference>